<comment type="subcellular location">
    <subcellularLocation>
        <location evidence="1">Endosome</location>
    </subcellularLocation>
</comment>
<evidence type="ECO:0000256" key="1">
    <source>
        <dbReference type="ARBA" id="ARBA00004177"/>
    </source>
</evidence>
<name>A0A7S1BDW8_9STRA</name>
<evidence type="ECO:0000256" key="2">
    <source>
        <dbReference type="ARBA" id="ARBA00006190"/>
    </source>
</evidence>
<feature type="compositionally biased region" description="Polar residues" evidence="4">
    <location>
        <begin position="11"/>
        <end position="29"/>
    </location>
</feature>
<feature type="region of interest" description="Disordered" evidence="4">
    <location>
        <begin position="191"/>
        <end position="212"/>
    </location>
</feature>
<feature type="region of interest" description="Disordered" evidence="4">
    <location>
        <begin position="1"/>
        <end position="29"/>
    </location>
</feature>
<evidence type="ECO:0000313" key="5">
    <source>
        <dbReference type="EMBL" id="CAD8882338.1"/>
    </source>
</evidence>
<keyword evidence="3" id="KW-0967">Endosome</keyword>
<dbReference type="InterPro" id="IPR005024">
    <property type="entry name" value="Snf7_fam"/>
</dbReference>
<gene>
    <name evidence="5" type="ORF">CHYS00102_LOCUS9526</name>
</gene>
<feature type="compositionally biased region" description="Basic residues" evidence="4">
    <location>
        <begin position="1"/>
        <end position="10"/>
    </location>
</feature>
<dbReference type="GO" id="GO:0005771">
    <property type="term" value="C:multivesicular body"/>
    <property type="evidence" value="ECO:0007669"/>
    <property type="project" value="TreeGrafter"/>
</dbReference>
<sequence>MMNFFGKKRTTNSTPSQSRSAAANDPTKTVVSLRESLLTLEKREEHLFKKMDEMQAQAKAKMAKKDKKGALFALKRKKMYEGEIDKINGSKMTLETQIMSLESNVQNMQTFQAMKQGANAMANVRKQADVDNVDDLMADIQEEMEIAQEISTAIAQPIDGVGVDDDELLDELKELEELDLEEKLMEIPAGVNKPLKMPSAPTAKPAQEEEDEAALKELEAMMA</sequence>
<proteinExistence type="inferred from homology"/>
<dbReference type="GO" id="GO:0000815">
    <property type="term" value="C:ESCRT III complex"/>
    <property type="evidence" value="ECO:0007669"/>
    <property type="project" value="TreeGrafter"/>
</dbReference>
<reference evidence="5" key="1">
    <citation type="submission" date="2021-01" db="EMBL/GenBank/DDBJ databases">
        <authorList>
            <person name="Corre E."/>
            <person name="Pelletier E."/>
            <person name="Niang G."/>
            <person name="Scheremetjew M."/>
            <person name="Finn R."/>
            <person name="Kale V."/>
            <person name="Holt S."/>
            <person name="Cochrane G."/>
            <person name="Meng A."/>
            <person name="Brown T."/>
            <person name="Cohen L."/>
        </authorList>
    </citation>
    <scope>NUCLEOTIDE SEQUENCE</scope>
    <source>
        <strain evidence="5">308</strain>
    </source>
</reference>
<dbReference type="Gene3D" id="1.10.287.1060">
    <property type="entry name" value="ESAT-6-like"/>
    <property type="match status" value="1"/>
</dbReference>
<comment type="similarity">
    <text evidence="2">Belongs to the SNF7 family.</text>
</comment>
<dbReference type="EMBL" id="HBFR01013158">
    <property type="protein sequence ID" value="CAD8882338.1"/>
    <property type="molecule type" value="Transcribed_RNA"/>
</dbReference>
<dbReference type="GO" id="GO:0032511">
    <property type="term" value="P:late endosome to vacuole transport via multivesicular body sorting pathway"/>
    <property type="evidence" value="ECO:0007669"/>
    <property type="project" value="TreeGrafter"/>
</dbReference>
<evidence type="ECO:0008006" key="6">
    <source>
        <dbReference type="Google" id="ProtNLM"/>
    </source>
</evidence>
<dbReference type="GO" id="GO:0006900">
    <property type="term" value="P:vesicle budding from membrane"/>
    <property type="evidence" value="ECO:0007669"/>
    <property type="project" value="TreeGrafter"/>
</dbReference>
<dbReference type="AlphaFoldDB" id="A0A7S1BDW8"/>
<protein>
    <recommendedName>
        <fullName evidence="6">Charged multivesicular body protein 4b</fullName>
    </recommendedName>
</protein>
<evidence type="ECO:0000256" key="3">
    <source>
        <dbReference type="ARBA" id="ARBA00022753"/>
    </source>
</evidence>
<dbReference type="PANTHER" id="PTHR22761:SF10">
    <property type="entry name" value="GH13992P"/>
    <property type="match status" value="1"/>
</dbReference>
<accession>A0A7S1BDW8</accession>
<dbReference type="Pfam" id="PF03357">
    <property type="entry name" value="Snf7"/>
    <property type="match status" value="1"/>
</dbReference>
<dbReference type="GO" id="GO:0009898">
    <property type="term" value="C:cytoplasmic side of plasma membrane"/>
    <property type="evidence" value="ECO:0007669"/>
    <property type="project" value="TreeGrafter"/>
</dbReference>
<dbReference type="PANTHER" id="PTHR22761">
    <property type="entry name" value="CHARGED MULTIVESICULAR BODY PROTEIN"/>
    <property type="match status" value="1"/>
</dbReference>
<evidence type="ECO:0000256" key="4">
    <source>
        <dbReference type="SAM" id="MobiDB-lite"/>
    </source>
</evidence>
<organism evidence="5">
    <name type="scientific">Corethron hystrix</name>
    <dbReference type="NCBI Taxonomy" id="216773"/>
    <lineage>
        <taxon>Eukaryota</taxon>
        <taxon>Sar</taxon>
        <taxon>Stramenopiles</taxon>
        <taxon>Ochrophyta</taxon>
        <taxon>Bacillariophyta</taxon>
        <taxon>Coscinodiscophyceae</taxon>
        <taxon>Corethrophycidae</taxon>
        <taxon>Corethrales</taxon>
        <taxon>Corethraceae</taxon>
        <taxon>Corethron</taxon>
    </lineage>
</organism>